<dbReference type="Gene3D" id="1.20.5.340">
    <property type="match status" value="1"/>
</dbReference>
<comment type="caution">
    <text evidence="3">The sequence shown here is derived from an EMBL/GenBank/DDBJ whole genome shotgun (WGS) entry which is preliminary data.</text>
</comment>
<keyword evidence="4" id="KW-1185">Reference proteome</keyword>
<evidence type="ECO:0000256" key="2">
    <source>
        <dbReference type="SAM" id="MobiDB-lite"/>
    </source>
</evidence>
<name>A0A562B580_9BURK</name>
<evidence type="ECO:0000256" key="1">
    <source>
        <dbReference type="SAM" id="Coils"/>
    </source>
</evidence>
<organism evidence="3 4">
    <name type="scientific">Cupriavidus gilardii J11</name>
    <dbReference type="NCBI Taxonomy" id="936133"/>
    <lineage>
        <taxon>Bacteria</taxon>
        <taxon>Pseudomonadati</taxon>
        <taxon>Pseudomonadota</taxon>
        <taxon>Betaproteobacteria</taxon>
        <taxon>Burkholderiales</taxon>
        <taxon>Burkholderiaceae</taxon>
        <taxon>Cupriavidus</taxon>
    </lineage>
</organism>
<accession>A0A562B580</accession>
<evidence type="ECO:0000313" key="4">
    <source>
        <dbReference type="Proteomes" id="UP000318141"/>
    </source>
</evidence>
<gene>
    <name evidence="3" type="ORF">L602_005100000100</name>
</gene>
<keyword evidence="1" id="KW-0175">Coiled coil</keyword>
<dbReference type="Proteomes" id="UP000318141">
    <property type="component" value="Unassembled WGS sequence"/>
</dbReference>
<dbReference type="EMBL" id="VLJN01000047">
    <property type="protein sequence ID" value="TWG80263.1"/>
    <property type="molecule type" value="Genomic_DNA"/>
</dbReference>
<dbReference type="AlphaFoldDB" id="A0A562B580"/>
<feature type="region of interest" description="Disordered" evidence="2">
    <location>
        <begin position="85"/>
        <end position="117"/>
    </location>
</feature>
<sequence>MLTELEQLAAKIGRVLHHADTLAAENQRLRDEIERLRAEAAQLRSDREAMAADRELLNIKIEEAQLRIQSILDKLPTATDARQLDLLGEGESGAAPAGAPAPNGRAENGAQASGEHA</sequence>
<evidence type="ECO:0008006" key="5">
    <source>
        <dbReference type="Google" id="ProtNLM"/>
    </source>
</evidence>
<dbReference type="OrthoDB" id="8926616at2"/>
<reference evidence="3 4" key="1">
    <citation type="submission" date="2019-07" db="EMBL/GenBank/DDBJ databases">
        <title>Genome sequencing of lignin-degrading bacterial isolates.</title>
        <authorList>
            <person name="Gladden J."/>
        </authorList>
    </citation>
    <scope>NUCLEOTIDE SEQUENCE [LARGE SCALE GENOMIC DNA]</scope>
    <source>
        <strain evidence="3 4">J11</strain>
    </source>
</reference>
<protein>
    <recommendedName>
        <fullName evidence="5">Cell division protein ZapB</fullName>
    </recommendedName>
</protein>
<feature type="compositionally biased region" description="Low complexity" evidence="2">
    <location>
        <begin position="92"/>
        <end position="110"/>
    </location>
</feature>
<evidence type="ECO:0000313" key="3">
    <source>
        <dbReference type="EMBL" id="TWG80263.1"/>
    </source>
</evidence>
<proteinExistence type="predicted"/>
<feature type="coiled-coil region" evidence="1">
    <location>
        <begin position="19"/>
        <end position="74"/>
    </location>
</feature>